<dbReference type="SUPFAM" id="SSF56322">
    <property type="entry name" value="ADC synthase"/>
    <property type="match status" value="1"/>
</dbReference>
<keyword evidence="6" id="KW-0333">Golgi apparatus</keyword>
<dbReference type="InterPro" id="IPR058564">
    <property type="entry name" value="TPR_TRAPPC9_Trs120"/>
</dbReference>
<organism evidence="19 20">
    <name type="scientific">Parachaetomium inaequale</name>
    <dbReference type="NCBI Taxonomy" id="2588326"/>
    <lineage>
        <taxon>Eukaryota</taxon>
        <taxon>Fungi</taxon>
        <taxon>Dikarya</taxon>
        <taxon>Ascomycota</taxon>
        <taxon>Pezizomycotina</taxon>
        <taxon>Sordariomycetes</taxon>
        <taxon>Sordariomycetidae</taxon>
        <taxon>Sordariales</taxon>
        <taxon>Chaetomiaceae</taxon>
        <taxon>Parachaetomium</taxon>
    </lineage>
</organism>
<evidence type="ECO:0000256" key="1">
    <source>
        <dbReference type="ARBA" id="ARBA00001000"/>
    </source>
</evidence>
<evidence type="ECO:0000259" key="15">
    <source>
        <dbReference type="Pfam" id="PF26251"/>
    </source>
</evidence>
<feature type="compositionally biased region" description="Low complexity" evidence="9">
    <location>
        <begin position="2348"/>
        <end position="2359"/>
    </location>
</feature>
<evidence type="ECO:0000256" key="8">
    <source>
        <dbReference type="ARBA" id="ARBA00031904"/>
    </source>
</evidence>
<evidence type="ECO:0000313" key="19">
    <source>
        <dbReference type="EMBL" id="KAK4042891.1"/>
    </source>
</evidence>
<dbReference type="InterPro" id="IPR005801">
    <property type="entry name" value="ADC_synthase"/>
</dbReference>
<dbReference type="Pfam" id="PF26283">
    <property type="entry name" value="Ig_TRAPPC9-Trs120_4th"/>
    <property type="match status" value="1"/>
</dbReference>
<feature type="signal peptide" evidence="10">
    <location>
        <begin position="1"/>
        <end position="32"/>
    </location>
</feature>
<proteinExistence type="predicted"/>
<gene>
    <name evidence="19" type="ORF">C8A01DRAFT_44107</name>
</gene>
<dbReference type="GO" id="GO:0046656">
    <property type="term" value="P:folic acid biosynthetic process"/>
    <property type="evidence" value="ECO:0007669"/>
    <property type="project" value="UniProtKB-KW"/>
</dbReference>
<evidence type="ECO:0000256" key="4">
    <source>
        <dbReference type="ARBA" id="ARBA00022909"/>
    </source>
</evidence>
<dbReference type="InterPro" id="IPR010117">
    <property type="entry name" value="PabB_fungal"/>
</dbReference>
<sequence>MPATHNSPRTWFLTSSLSPLCIRLIRLLLAHGDYVVACLPPIEIEDEERSAEFRELVNECKSNRKDREGWKDRIRGIRCDARAMGQCGAAIAEAVQVFGRIDILLCCKFEAVIGTVEELSATPATRNLVRDQFDTIFFSQVNFIKAALPQFRTQHTGHIIILTSIGGHIGTPCMPMYTAATWALEGYCDSLAYEIAPFNIKVTIVQPNKEIQSLTNKIIFAPQLPYYDAEINPAPSMREILSNVLNANPDTAIEQSDEDVQVRYPHLPAAAYDKLVMETVHALTAIGGHENPPARHIVGFEGAIAVKEKLKTVTEELEDFVEASLAVDIFESELKAEARQGRMTVDPLLPVAPARVKALVLPIGHITRERLTAFVARLNAESIVFLRDVTPDARPHRNMFSPLAFPDGAMFYDLMMHHPPASHLSLSPFDLFREPLAVIAVADGAELPKAVFSKRHSGGRTVEEANIRALYQDLEDLRDLYPKVLAHQVLVFDYLPAKENPLPIPEGIVTIPPVEHLKRTTIKTVMCDISALILAEMTTLAKSYEGMSFIDSPGHASTRQMSAMDESTAAPRRNSQFSLPMNRSSSTSGLPDRSQMRMSMPPVPSKGQPVSSASASPARPTTPVSNNKPLPSPPSTFENIIGPMEPNSPEQAGQSRPDMSESFRTQSQDRVSVHGFGPGGLNERWRSKGRSRVQVVVGSLYLQAGLWNNALKELTEAATIAKSINDHLWHGKALELTLISLLLLGWAGIEFRVPSILLPPHDKGNGAAMALQEAEARDPNQPPWLRQLQVHMPELLERIMGLYSRISAEHLPPLPYSEAVIRFCRMLAAVHTTNGQLCRASLEMIVFGAAPRTPLTTSPRFTIQPNRTQIVATLFRAFPASSSELLTTADRVVILSGIASVLGHLGFQRKKAMVVRELVSVLVGGLVEARTRGAADVGIHPAAGLVGLNGASARDGAGGALELAEGDIEHGIDSFLGLLMKTYGVVGGNTTGDEGDRSDEAVVGRIQKQSAARYFGMRGVKLNILRACINFSEALPDFAGVLKYSSDLLRTAGSGIAPGPRRENAYPSITREEQVRLVTNILKTSSLSQRLGIGTLTAEYWDEFLVRGITLEALPLTRTPVPHAKTVLPGITAARSSQDVDPFIYNPFLKRPDTATVDRTLVAGEPANFRLTLQNPYEIEVELESIRLDTEGAEFESAVESTAIGPYRTQIMRISGTPKGAGTVKVTGALIKARGCRERRFPIFADPWAPEDEVKVKAIGLGALDVNAAVVSPAIQRLKPESIELNVIAPQPVVVVKSSTLPQSSVMILEGERQCFSVTLQNLSTTTPVDFLLFSFKDSTQEPLQLALNNRDATVTELYEYELVLAKKQPLRLKNRDDSKRFIAPGQTATFDFELLGRPGLTHGLIQVDYAHLGVPHDQVADKFYTRQVSMELTVTVNASVEITRVDVLPLTSSIPAPLWARVTNSNHHDAPPRPDLTADTHCLLLLDLRNAWPSQMTVHLSSSGADEDDAAAVQVEEHILPGNTARVVLPIRRVYLEDPHAFVPALNPARQRQFVVSTKIAPEAERASREAFWYRERVLDSLRARWRTSTTSSGRGGRGGREGEIELRAVRFTARMVEAVRVDEVDVEVEVVDPAAALDRGGSGSGGGGSGSGRFVVDVDEFLQLRVRVTNRSARPVHPLLRLTPVLCHRPFNVSLDFTRKMAKFAWNGNMQQALPLLEGGGGVVEVSMGVTALCRGEFEIMGSVEEARLWVDPEEVPKMHRPRILFLDAHDSFSNNITSLLATLLDADVSVLPIDDPLLSSGHCNSSATASSTAPDDDDGPSQKEEERRRFVAELKRYDAVVCGPGPGNPDNAADVGVMRHVWRLAESEMLPVLGVCLGFQSLVSAHGGTVGRLRRGLHGMVRGIEHRGDGTHDGDIFRGVGGFKATLYHSLCGDVGQGAVEEGEWEGRRWGVFGRCPDLVPLAWVQEEREGGPRERILMAVRHRTKPFWGVQYHPESVCTEEEGNKVILNWFREAQRWNEAKGRVPVLEGHGLARAATKPSLLSQLEGWPAEQGTRLWWEVLEANPTLHFVTVPLPPGIQVPDVVEAVASECAERIVLDSANAAPATSRADVRGRYSIIAAGLDEALRVEHHVGDSYATVKVASLGGSPMNLSDKVPLDRYDGVWGLVAAFHEARRLPAAEPSYTPFVGGFMGYITYEQGLSDIGVPLEQPRPHHRPDVSLAWVTKSIVVDHLQQVIHIQHLSSGHLERDNWVDKTADKLRSLRNPQRRPSFNSPVVPPPSLPLKVRRPSMSASIQPPKTKEYEAKVRICQEYIAAGESYELCLTDQTTLTRPLSDAPLHQNTTPLPSSPRKQQQQQHRRPHQPPAASSSWTLFTRLRNYQPAPFASYLRLGPATLVSASPERFLTYDRAGRCSMRPMKGTVRKSDTVSTLAQAERILHVPKEEAENLMIVDLVRHDLHGVCGAGNVRVSDLLRVEEYQSVFQMITVVEGQLPPSRGYTGLDVLAASLPPGSMTGAPKKRSCEILREVEGHKERGLYSGVVGYMCATGRGDWSVTIRSLFRWDDEQVVVNGDEGPETHEVWRIGAGGAVTILSTPEGEREEMFTKLAGPLRIFGEEPCRW</sequence>
<evidence type="ECO:0000259" key="17">
    <source>
        <dbReference type="Pfam" id="PF26282"/>
    </source>
</evidence>
<evidence type="ECO:0000259" key="14">
    <source>
        <dbReference type="Pfam" id="PF08626"/>
    </source>
</evidence>
<comment type="catalytic activity">
    <reaction evidence="1">
        <text>chorismate + L-glutamine = 4-amino-4-deoxychorismate + L-glutamate</text>
        <dbReference type="Rhea" id="RHEA:11672"/>
        <dbReference type="ChEBI" id="CHEBI:29748"/>
        <dbReference type="ChEBI" id="CHEBI:29985"/>
        <dbReference type="ChEBI" id="CHEBI:58359"/>
        <dbReference type="ChEBI" id="CHEBI:58406"/>
        <dbReference type="EC" id="2.6.1.85"/>
    </reaction>
</comment>
<dbReference type="Pfam" id="PF26280">
    <property type="entry name" value="Ig_TRAPPC9-Trs120_2nd"/>
    <property type="match status" value="1"/>
</dbReference>
<dbReference type="InterPro" id="IPR019999">
    <property type="entry name" value="Anth_synth_I-like"/>
</dbReference>
<evidence type="ECO:0000256" key="2">
    <source>
        <dbReference type="ARBA" id="ARBA00004555"/>
    </source>
</evidence>
<feature type="chain" id="PRO_5042964500" description="p-aminobenzoic acid synthase" evidence="10">
    <location>
        <begin position="33"/>
        <end position="2623"/>
    </location>
</feature>
<dbReference type="EMBL" id="MU854334">
    <property type="protein sequence ID" value="KAK4042891.1"/>
    <property type="molecule type" value="Genomic_DNA"/>
</dbReference>
<comment type="caution">
    <text evidence="19">The sequence shown here is derived from an EMBL/GenBank/DDBJ whole genome shotgun (WGS) entry which is preliminary data.</text>
</comment>
<evidence type="ECO:0000259" key="16">
    <source>
        <dbReference type="Pfam" id="PF26254"/>
    </source>
</evidence>
<dbReference type="Pfam" id="PF26282">
    <property type="entry name" value="Ig_TRAPPC9-Trs120_3rd"/>
    <property type="match status" value="1"/>
</dbReference>
<feature type="region of interest" description="Disordered" evidence="9">
    <location>
        <begin position="1805"/>
        <end position="1829"/>
    </location>
</feature>
<dbReference type="InterPro" id="IPR058563">
    <property type="entry name" value="Trs120_TRAPPC9_N"/>
</dbReference>
<evidence type="ECO:0000259" key="11">
    <source>
        <dbReference type="Pfam" id="PF00117"/>
    </source>
</evidence>
<reference evidence="20" key="1">
    <citation type="journal article" date="2023" name="Mol. Phylogenet. Evol.">
        <title>Genome-scale phylogeny and comparative genomics of the fungal order Sordariales.</title>
        <authorList>
            <person name="Hensen N."/>
            <person name="Bonometti L."/>
            <person name="Westerberg I."/>
            <person name="Brannstrom I.O."/>
            <person name="Guillou S."/>
            <person name="Cros-Aarteil S."/>
            <person name="Calhoun S."/>
            <person name="Haridas S."/>
            <person name="Kuo A."/>
            <person name="Mondo S."/>
            <person name="Pangilinan J."/>
            <person name="Riley R."/>
            <person name="LaButti K."/>
            <person name="Andreopoulos B."/>
            <person name="Lipzen A."/>
            <person name="Chen C."/>
            <person name="Yan M."/>
            <person name="Daum C."/>
            <person name="Ng V."/>
            <person name="Clum A."/>
            <person name="Steindorff A."/>
            <person name="Ohm R.A."/>
            <person name="Martin F."/>
            <person name="Silar P."/>
            <person name="Natvig D.O."/>
            <person name="Lalanne C."/>
            <person name="Gautier V."/>
            <person name="Ament-Velasquez S.L."/>
            <person name="Kruys A."/>
            <person name="Hutchinson M.I."/>
            <person name="Powell A.J."/>
            <person name="Barry K."/>
            <person name="Miller A.N."/>
            <person name="Grigoriev I.V."/>
            <person name="Debuchy R."/>
            <person name="Gladieux P."/>
            <person name="Hiltunen Thoren M."/>
            <person name="Johannesson H."/>
        </authorList>
    </citation>
    <scope>NUCLEOTIDE SEQUENCE [LARGE SCALE GENOMIC DNA]</scope>
    <source>
        <strain evidence="20">CBS 284.82</strain>
    </source>
</reference>
<dbReference type="Pfam" id="PF08626">
    <property type="entry name" value="TRAPPC9-Trs120"/>
    <property type="match status" value="1"/>
</dbReference>
<feature type="domain" description="Chorismate-utilising enzyme C-terminal" evidence="12">
    <location>
        <begin position="2370"/>
        <end position="2608"/>
    </location>
</feature>
<dbReference type="NCBIfam" id="TIGR01823">
    <property type="entry name" value="PabB-fungal"/>
    <property type="match status" value="1"/>
</dbReference>
<evidence type="ECO:0000259" key="13">
    <source>
        <dbReference type="Pfam" id="PF04715"/>
    </source>
</evidence>
<evidence type="ECO:0000313" key="20">
    <source>
        <dbReference type="Proteomes" id="UP001303115"/>
    </source>
</evidence>
<protein>
    <recommendedName>
        <fullName evidence="8">p-aminobenzoic acid synthase</fullName>
    </recommendedName>
    <alternativeName>
        <fullName evidence="7">Para-aminobenzoate synthase</fullName>
    </alternativeName>
</protein>
<dbReference type="InterPro" id="IPR006805">
    <property type="entry name" value="Anth_synth_I_N"/>
</dbReference>
<dbReference type="InterPro" id="IPR058565">
    <property type="entry name" value="Ig_TRAPPC9_Trs120_1st"/>
</dbReference>
<feature type="compositionally biased region" description="Low complexity" evidence="9">
    <location>
        <begin position="609"/>
        <end position="625"/>
    </location>
</feature>
<evidence type="ECO:0000256" key="6">
    <source>
        <dbReference type="ARBA" id="ARBA00023034"/>
    </source>
</evidence>
<dbReference type="Pfam" id="PF00117">
    <property type="entry name" value="GATase"/>
    <property type="match status" value="1"/>
</dbReference>
<dbReference type="Proteomes" id="UP001303115">
    <property type="component" value="Unassembled WGS sequence"/>
</dbReference>
<dbReference type="SUPFAM" id="SSF52317">
    <property type="entry name" value="Class I glutamine amidotransferase-like"/>
    <property type="match status" value="1"/>
</dbReference>
<keyword evidence="4" id="KW-0289">Folate biosynthesis</keyword>
<feature type="domain" description="Trs120/TRAPPC9 fourth Ig-like" evidence="18">
    <location>
        <begin position="1637"/>
        <end position="1764"/>
    </location>
</feature>
<feature type="domain" description="Anthranilate synthase component I N-terminal" evidence="13">
    <location>
        <begin position="2087"/>
        <end position="2241"/>
    </location>
</feature>
<feature type="region of interest" description="Disordered" evidence="9">
    <location>
        <begin position="2266"/>
        <end position="2302"/>
    </location>
</feature>
<evidence type="ECO:0000256" key="3">
    <source>
        <dbReference type="ARBA" id="ARBA00005009"/>
    </source>
</evidence>
<dbReference type="Pfam" id="PF26254">
    <property type="entry name" value="Ig_TRAPPC9-Trs120_1st"/>
    <property type="match status" value="1"/>
</dbReference>
<dbReference type="CDD" id="cd01743">
    <property type="entry name" value="GATase1_Anthranilate_Synthase"/>
    <property type="match status" value="1"/>
</dbReference>
<name>A0AAN6SUT2_9PEZI</name>
<dbReference type="Pfam" id="PF26251">
    <property type="entry name" value="TPR_TRAPPC9-Trs120"/>
    <property type="match status" value="1"/>
</dbReference>
<feature type="domain" description="Trs120/TRAPPC9 third Ig-like" evidence="17">
    <location>
        <begin position="1441"/>
        <end position="1621"/>
    </location>
</feature>
<comment type="pathway">
    <text evidence="3">Cofactor biosynthesis; tetrahydrofolate biosynthesis; 4-aminobenzoate from chorismate: step 1/2.</text>
</comment>
<keyword evidence="10" id="KW-0732">Signal</keyword>
<feature type="domain" description="Trs120/TRAPPC9 TPR region" evidence="15">
    <location>
        <begin position="789"/>
        <end position="1092"/>
    </location>
</feature>
<dbReference type="Pfam" id="PF04715">
    <property type="entry name" value="Anth_synt_I_N"/>
    <property type="match status" value="1"/>
</dbReference>
<accession>A0AAN6SUT2</accession>
<comment type="subcellular location">
    <subcellularLocation>
        <location evidence="2">Golgi apparatus</location>
    </subcellularLocation>
</comment>
<evidence type="ECO:0000259" key="18">
    <source>
        <dbReference type="Pfam" id="PF26283"/>
    </source>
</evidence>
<dbReference type="Pfam" id="PF00425">
    <property type="entry name" value="Chorismate_bind"/>
    <property type="match status" value="1"/>
</dbReference>
<evidence type="ECO:0000256" key="7">
    <source>
        <dbReference type="ARBA" id="ARBA00031329"/>
    </source>
</evidence>
<dbReference type="InterPro" id="IPR029062">
    <property type="entry name" value="Class_I_gatase-like"/>
</dbReference>
<keyword evidence="5" id="KW-0315">Glutamine amidotransferase</keyword>
<dbReference type="Gene3D" id="3.40.50.880">
    <property type="match status" value="1"/>
</dbReference>
<evidence type="ECO:0000256" key="9">
    <source>
        <dbReference type="SAM" id="MobiDB-lite"/>
    </source>
</evidence>
<dbReference type="InterPro" id="IPR006221">
    <property type="entry name" value="TrpG/PapA_dom"/>
</dbReference>
<dbReference type="InterPro" id="IPR017926">
    <property type="entry name" value="GATASE"/>
</dbReference>
<evidence type="ECO:0000256" key="5">
    <source>
        <dbReference type="ARBA" id="ARBA00022962"/>
    </source>
</evidence>
<dbReference type="InterPro" id="IPR058567">
    <property type="entry name" value="Ig_TRAPPC9_Trs120_3rd"/>
</dbReference>
<keyword evidence="20" id="KW-1185">Reference proteome</keyword>
<feature type="compositionally biased region" description="Polar residues" evidence="9">
    <location>
        <begin position="573"/>
        <end position="589"/>
    </location>
</feature>
<dbReference type="InterPro" id="IPR058568">
    <property type="entry name" value="Ig_TRAPPC9_Trs120_4th"/>
</dbReference>
<dbReference type="PRINTS" id="PR00095">
    <property type="entry name" value="ANTSNTHASEI"/>
</dbReference>
<feature type="domain" description="Glutamine amidotransferase" evidence="11">
    <location>
        <begin position="1768"/>
        <end position="2012"/>
    </location>
</feature>
<dbReference type="PANTHER" id="PTHR21512:SF5">
    <property type="entry name" value="TRAFFICKING PROTEIN PARTICLE COMPLEX SUBUNIT 9"/>
    <property type="match status" value="1"/>
</dbReference>
<evidence type="ECO:0000259" key="12">
    <source>
        <dbReference type="Pfam" id="PF00425"/>
    </source>
</evidence>
<dbReference type="PANTHER" id="PTHR21512">
    <property type="entry name" value="TRAFFICKING PROTEIN PARTICLE COMPLEX SUBUNIT 9"/>
    <property type="match status" value="1"/>
</dbReference>
<dbReference type="GO" id="GO:0046820">
    <property type="term" value="F:4-amino-4-deoxychorismate synthase activity"/>
    <property type="evidence" value="ECO:0007669"/>
    <property type="project" value="UniProtKB-EC"/>
</dbReference>
<dbReference type="SUPFAM" id="SSF51735">
    <property type="entry name" value="NAD(P)-binding Rossmann-fold domains"/>
    <property type="match status" value="1"/>
</dbReference>
<feature type="region of interest" description="Disordered" evidence="9">
    <location>
        <begin position="2336"/>
        <end position="2371"/>
    </location>
</feature>
<dbReference type="GO" id="GO:0005802">
    <property type="term" value="C:trans-Golgi network"/>
    <property type="evidence" value="ECO:0007669"/>
    <property type="project" value="TreeGrafter"/>
</dbReference>
<feature type="region of interest" description="Disordered" evidence="9">
    <location>
        <begin position="555"/>
        <end position="685"/>
    </location>
</feature>
<evidence type="ECO:0000256" key="10">
    <source>
        <dbReference type="SAM" id="SignalP"/>
    </source>
</evidence>
<dbReference type="InterPro" id="IPR036291">
    <property type="entry name" value="NAD(P)-bd_dom_sf"/>
</dbReference>
<dbReference type="InterPro" id="IPR002347">
    <property type="entry name" value="SDR_fam"/>
</dbReference>
<dbReference type="Pfam" id="PF00106">
    <property type="entry name" value="adh_short"/>
    <property type="match status" value="1"/>
</dbReference>
<feature type="domain" description="Trs120/TRAPPC9 N-terminal" evidence="14">
    <location>
        <begin position="348"/>
        <end position="756"/>
    </location>
</feature>
<dbReference type="Gene3D" id="3.60.120.10">
    <property type="entry name" value="Anthranilate synthase"/>
    <property type="match status" value="1"/>
</dbReference>
<dbReference type="InterPro" id="IPR013935">
    <property type="entry name" value="Trs120_TRAPPC9"/>
</dbReference>
<dbReference type="InterPro" id="IPR015890">
    <property type="entry name" value="Chorismate_C"/>
</dbReference>
<dbReference type="Gene3D" id="3.40.50.720">
    <property type="entry name" value="NAD(P)-binding Rossmann-like Domain"/>
    <property type="match status" value="1"/>
</dbReference>
<dbReference type="PROSITE" id="PS51273">
    <property type="entry name" value="GATASE_TYPE_1"/>
    <property type="match status" value="1"/>
</dbReference>
<feature type="domain" description="Trs120/TRAPPC9 first Ig-like" evidence="16">
    <location>
        <begin position="1106"/>
        <end position="1289"/>
    </location>
</feature>